<dbReference type="InterPro" id="IPR006034">
    <property type="entry name" value="Asparaginase/glutaminase-like"/>
</dbReference>
<accession>A0A0M9EQA8</accession>
<dbReference type="EMBL" id="JXCE01000372">
    <property type="protein sequence ID" value="KPA37689.1"/>
    <property type="molecule type" value="Genomic_DNA"/>
</dbReference>
<dbReference type="InterPro" id="IPR040919">
    <property type="entry name" value="Asparaginase_C"/>
</dbReference>
<dbReference type="PIRSF" id="PIRSF001220">
    <property type="entry name" value="L-ASNase_gatD"/>
    <property type="match status" value="1"/>
</dbReference>
<dbReference type="Proteomes" id="UP000037904">
    <property type="component" value="Unassembled WGS sequence"/>
</dbReference>
<keyword evidence="4" id="KW-1185">Reference proteome</keyword>
<gene>
    <name evidence="3" type="ORF">FLAG1_09492</name>
</gene>
<comment type="caution">
    <text evidence="3">The sequence shown here is derived from an EMBL/GenBank/DDBJ whole genome shotgun (WGS) entry which is preliminary data.</text>
</comment>
<name>A0A0M9EQA8_FUSLA</name>
<dbReference type="InterPro" id="IPR027473">
    <property type="entry name" value="L-asparaginase_C"/>
</dbReference>
<reference evidence="3 4" key="1">
    <citation type="submission" date="2015-04" db="EMBL/GenBank/DDBJ databases">
        <title>The draft genome sequence of Fusarium langsethiae, a T-2/HT-2 mycotoxin producer.</title>
        <authorList>
            <person name="Lysoe E."/>
            <person name="Divon H.H."/>
            <person name="Terzi V."/>
            <person name="Orru L."/>
            <person name="Lamontanara A."/>
            <person name="Kolseth A.-K."/>
            <person name="Frandsen R.J."/>
            <person name="Nielsen K."/>
            <person name="Thrane U."/>
        </authorList>
    </citation>
    <scope>NUCLEOTIDE SEQUENCE [LARGE SCALE GENOMIC DNA]</scope>
    <source>
        <strain evidence="3 4">Fl201059</strain>
    </source>
</reference>
<dbReference type="Gene3D" id="3.40.50.40">
    <property type="match status" value="1"/>
</dbReference>
<dbReference type="GO" id="GO:0009066">
    <property type="term" value="P:aspartate family amino acid metabolic process"/>
    <property type="evidence" value="ECO:0007669"/>
    <property type="project" value="UniProtKB-ARBA"/>
</dbReference>
<dbReference type="InterPro" id="IPR036152">
    <property type="entry name" value="Asp/glu_Ase-like_sf"/>
</dbReference>
<protein>
    <recommendedName>
        <fullName evidence="1">asparaginase</fullName>
        <ecNumber evidence="1">3.5.1.1</ecNumber>
    </recommendedName>
</protein>
<evidence type="ECO:0000256" key="1">
    <source>
        <dbReference type="ARBA" id="ARBA00012920"/>
    </source>
</evidence>
<dbReference type="Pfam" id="PF17763">
    <property type="entry name" value="Asparaginase_C"/>
    <property type="match status" value="1"/>
</dbReference>
<evidence type="ECO:0000259" key="2">
    <source>
        <dbReference type="Pfam" id="PF17763"/>
    </source>
</evidence>
<organism evidence="3 4">
    <name type="scientific">Fusarium langsethiae</name>
    <dbReference type="NCBI Taxonomy" id="179993"/>
    <lineage>
        <taxon>Eukaryota</taxon>
        <taxon>Fungi</taxon>
        <taxon>Dikarya</taxon>
        <taxon>Ascomycota</taxon>
        <taxon>Pezizomycotina</taxon>
        <taxon>Sordariomycetes</taxon>
        <taxon>Hypocreomycetidae</taxon>
        <taxon>Hypocreales</taxon>
        <taxon>Nectriaceae</taxon>
        <taxon>Fusarium</taxon>
    </lineage>
</organism>
<dbReference type="EC" id="3.5.1.1" evidence="1"/>
<dbReference type="PIRSF" id="PIRSF500176">
    <property type="entry name" value="L_ASNase"/>
    <property type="match status" value="1"/>
</dbReference>
<feature type="domain" description="Asparaginase/glutaminase C-terminal" evidence="2">
    <location>
        <begin position="60"/>
        <end position="156"/>
    </location>
</feature>
<dbReference type="GO" id="GO:0004067">
    <property type="term" value="F:asparaginase activity"/>
    <property type="evidence" value="ECO:0007669"/>
    <property type="project" value="UniProtKB-EC"/>
</dbReference>
<evidence type="ECO:0000313" key="3">
    <source>
        <dbReference type="EMBL" id="KPA37689.1"/>
    </source>
</evidence>
<dbReference type="AlphaFoldDB" id="A0A0M9EQA8"/>
<dbReference type="SUPFAM" id="SSF53774">
    <property type="entry name" value="Glutaminase/Asparaginase"/>
    <property type="match status" value="1"/>
</dbReference>
<sequence>MRPFGTLKKGNYFKPGSEPLLAEIRDFEPQFASLPPEVPRRVPKYVDISGLTSEDLLSEVEIIPVHAGCSADQFSSAVDRGVKGIILEGYNDGWWPDASKGQIAERAKSDELVVVMTSRHCSARVTEARVDGVLPGGEWISDQLLNILQIFIKLEYNKKNIKEFILNPFEWITVA</sequence>
<proteinExistence type="predicted"/>
<evidence type="ECO:0000313" key="4">
    <source>
        <dbReference type="Proteomes" id="UP000037904"/>
    </source>
</evidence>